<keyword evidence="2 4" id="KW-0560">Oxidoreductase</keyword>
<accession>A0A517Y3L2</accession>
<dbReference type="PANTHER" id="PTHR43639">
    <property type="entry name" value="OXIDOREDUCTASE, SHORT-CHAIN DEHYDROGENASE/REDUCTASE FAMILY (AFU_ORTHOLOGUE AFUA_5G02870)"/>
    <property type="match status" value="1"/>
</dbReference>
<dbReference type="Pfam" id="PF13561">
    <property type="entry name" value="adh_short_C2"/>
    <property type="match status" value="1"/>
</dbReference>
<dbReference type="CDD" id="cd05233">
    <property type="entry name" value="SDR_c"/>
    <property type="match status" value="1"/>
</dbReference>
<protein>
    <submittedName>
        <fullName evidence="4">3-oxoacyl-[acyl-carrier-protein] reductase FabG</fullName>
        <ecNumber evidence="4">1.1.1.100</ecNumber>
    </submittedName>
</protein>
<dbReference type="Gene3D" id="3.40.50.720">
    <property type="entry name" value="NAD(P)-binding Rossmann-like Domain"/>
    <property type="match status" value="1"/>
</dbReference>
<dbReference type="InterPro" id="IPR057326">
    <property type="entry name" value="KR_dom"/>
</dbReference>
<dbReference type="PRINTS" id="PR00080">
    <property type="entry name" value="SDRFAMILY"/>
</dbReference>
<dbReference type="RefSeq" id="WP_238389334.1">
    <property type="nucleotide sequence ID" value="NZ_CP036273.1"/>
</dbReference>
<dbReference type="InterPro" id="IPR002347">
    <property type="entry name" value="SDR_fam"/>
</dbReference>
<comment type="similarity">
    <text evidence="1">Belongs to the short-chain dehydrogenases/reductases (SDR) family.</text>
</comment>
<proteinExistence type="inferred from homology"/>
<dbReference type="EMBL" id="CP036273">
    <property type="protein sequence ID" value="QDU24337.1"/>
    <property type="molecule type" value="Genomic_DNA"/>
</dbReference>
<dbReference type="GO" id="GO:0004316">
    <property type="term" value="F:3-oxoacyl-[acyl-carrier-protein] reductase (NADPH) activity"/>
    <property type="evidence" value="ECO:0007669"/>
    <property type="project" value="UniProtKB-EC"/>
</dbReference>
<feature type="domain" description="Ketoreductase" evidence="3">
    <location>
        <begin position="4"/>
        <end position="190"/>
    </location>
</feature>
<dbReference type="SMART" id="SM00822">
    <property type="entry name" value="PKS_KR"/>
    <property type="match status" value="1"/>
</dbReference>
<reference evidence="4 5" key="1">
    <citation type="submission" date="2019-02" db="EMBL/GenBank/DDBJ databases">
        <title>Deep-cultivation of Planctomycetes and their phenomic and genomic characterization uncovers novel biology.</title>
        <authorList>
            <person name="Wiegand S."/>
            <person name="Jogler M."/>
            <person name="Boedeker C."/>
            <person name="Pinto D."/>
            <person name="Vollmers J."/>
            <person name="Rivas-Marin E."/>
            <person name="Kohn T."/>
            <person name="Peeters S.H."/>
            <person name="Heuer A."/>
            <person name="Rast P."/>
            <person name="Oberbeckmann S."/>
            <person name="Bunk B."/>
            <person name="Jeske O."/>
            <person name="Meyerdierks A."/>
            <person name="Storesund J.E."/>
            <person name="Kallscheuer N."/>
            <person name="Luecker S."/>
            <person name="Lage O.M."/>
            <person name="Pohl T."/>
            <person name="Merkel B.J."/>
            <person name="Hornburger P."/>
            <person name="Mueller R.-W."/>
            <person name="Bruemmer F."/>
            <person name="Labrenz M."/>
            <person name="Spormann A.M."/>
            <person name="Op den Camp H."/>
            <person name="Overmann J."/>
            <person name="Amann R."/>
            <person name="Jetten M.S.M."/>
            <person name="Mascher T."/>
            <person name="Medema M.H."/>
            <person name="Devos D.P."/>
            <person name="Kaster A.-K."/>
            <person name="Ovreas L."/>
            <person name="Rohde M."/>
            <person name="Galperin M.Y."/>
            <person name="Jogler C."/>
        </authorList>
    </citation>
    <scope>NUCLEOTIDE SEQUENCE [LARGE SCALE GENOMIC DNA]</scope>
    <source>
        <strain evidence="4 5">ETA_A1</strain>
    </source>
</reference>
<dbReference type="InterPro" id="IPR020904">
    <property type="entry name" value="Sc_DH/Rdtase_CS"/>
</dbReference>
<dbReference type="AlphaFoldDB" id="A0A517Y3L2"/>
<gene>
    <name evidence="4" type="primary">fabG_13</name>
    <name evidence="4" type="ORF">ETAA1_63510</name>
</gene>
<dbReference type="InterPro" id="IPR036291">
    <property type="entry name" value="NAD(P)-bd_dom_sf"/>
</dbReference>
<evidence type="ECO:0000313" key="5">
    <source>
        <dbReference type="Proteomes" id="UP000319576"/>
    </source>
</evidence>
<dbReference type="EC" id="1.1.1.100" evidence="4"/>
<dbReference type="PROSITE" id="PS00061">
    <property type="entry name" value="ADH_SHORT"/>
    <property type="match status" value="1"/>
</dbReference>
<dbReference type="PANTHER" id="PTHR43639:SF1">
    <property type="entry name" value="SHORT-CHAIN DEHYDROGENASE_REDUCTASE FAMILY PROTEIN"/>
    <property type="match status" value="1"/>
</dbReference>
<keyword evidence="5" id="KW-1185">Reference proteome</keyword>
<sequence>MSQKVALVTGSATGVGRACAVRFAKLGFAVAVNYSKSEADAAETAELVRAAGAPVKVYKASVGDDAAVRAMVADVVATFGGLDVLVNNAGTTHFIPHADLDALTDAVWDDIFQVNVKGAFYACRAALPHLQARRGNVVNVTSVAGLSGQGSSIPYCASKAALNCVTLSLARAFGPAVRVNAVAPGPILTRWLAGREAHVAKYLEQAPLGRAADPDDIADAVIYLATGTTLTTGQVLVVDGGRTM</sequence>
<dbReference type="Proteomes" id="UP000319576">
    <property type="component" value="Chromosome"/>
</dbReference>
<evidence type="ECO:0000259" key="3">
    <source>
        <dbReference type="SMART" id="SM00822"/>
    </source>
</evidence>
<evidence type="ECO:0000313" key="4">
    <source>
        <dbReference type="EMBL" id="QDU24337.1"/>
    </source>
</evidence>
<dbReference type="SUPFAM" id="SSF51735">
    <property type="entry name" value="NAD(P)-binding Rossmann-fold domains"/>
    <property type="match status" value="1"/>
</dbReference>
<evidence type="ECO:0000256" key="1">
    <source>
        <dbReference type="ARBA" id="ARBA00006484"/>
    </source>
</evidence>
<dbReference type="FunFam" id="3.40.50.720:FF:000084">
    <property type="entry name" value="Short-chain dehydrogenase reductase"/>
    <property type="match status" value="1"/>
</dbReference>
<evidence type="ECO:0000256" key="2">
    <source>
        <dbReference type="ARBA" id="ARBA00023002"/>
    </source>
</evidence>
<name>A0A517Y3L2_9BACT</name>
<organism evidence="4 5">
    <name type="scientific">Urbifossiella limnaea</name>
    <dbReference type="NCBI Taxonomy" id="2528023"/>
    <lineage>
        <taxon>Bacteria</taxon>
        <taxon>Pseudomonadati</taxon>
        <taxon>Planctomycetota</taxon>
        <taxon>Planctomycetia</taxon>
        <taxon>Gemmatales</taxon>
        <taxon>Gemmataceae</taxon>
        <taxon>Urbifossiella</taxon>
    </lineage>
</organism>
<dbReference type="KEGG" id="uli:ETAA1_63510"/>
<dbReference type="PRINTS" id="PR00081">
    <property type="entry name" value="GDHRDH"/>
</dbReference>